<dbReference type="InterPro" id="IPR032282">
    <property type="entry name" value="HAGH_C"/>
</dbReference>
<dbReference type="NCBIfam" id="TIGR03413">
    <property type="entry name" value="GSH_gloB"/>
    <property type="match status" value="1"/>
</dbReference>
<dbReference type="PANTHER" id="PTHR43705">
    <property type="entry name" value="HYDROXYACYLGLUTATHIONE HYDROLASE"/>
    <property type="match status" value="1"/>
</dbReference>
<accession>A0A3B0XKU7</accession>
<dbReference type="SUPFAM" id="SSF56281">
    <property type="entry name" value="Metallo-hydrolase/oxidoreductase"/>
    <property type="match status" value="1"/>
</dbReference>
<dbReference type="AlphaFoldDB" id="A0A3B0XKU7"/>
<dbReference type="Pfam" id="PF00753">
    <property type="entry name" value="Lactamase_B"/>
    <property type="match status" value="1"/>
</dbReference>
<comment type="catalytic activity">
    <reaction evidence="1">
        <text>an S-(2-hydroxyacyl)glutathione + H2O = a 2-hydroxy carboxylate + glutathione + H(+)</text>
        <dbReference type="Rhea" id="RHEA:21864"/>
        <dbReference type="ChEBI" id="CHEBI:15377"/>
        <dbReference type="ChEBI" id="CHEBI:15378"/>
        <dbReference type="ChEBI" id="CHEBI:57925"/>
        <dbReference type="ChEBI" id="CHEBI:58896"/>
        <dbReference type="ChEBI" id="CHEBI:71261"/>
        <dbReference type="EC" id="3.1.2.6"/>
    </reaction>
</comment>
<evidence type="ECO:0000256" key="5">
    <source>
        <dbReference type="ARBA" id="ARBA00011917"/>
    </source>
</evidence>
<dbReference type="GO" id="GO:0004416">
    <property type="term" value="F:hydroxyacylglutathione hydrolase activity"/>
    <property type="evidence" value="ECO:0007669"/>
    <property type="project" value="UniProtKB-EC"/>
</dbReference>
<dbReference type="Gene3D" id="3.60.15.10">
    <property type="entry name" value="Ribonuclease Z/Hydroxyacylglutathione hydrolase-like"/>
    <property type="match status" value="1"/>
</dbReference>
<protein>
    <recommendedName>
        <fullName evidence="5">hydroxyacylglutathione hydrolase</fullName>
        <ecNumber evidence="5">3.1.2.6</ecNumber>
    </recommendedName>
    <alternativeName>
        <fullName evidence="9">Glyoxalase II</fullName>
    </alternativeName>
</protein>
<proteinExistence type="inferred from homology"/>
<keyword evidence="6" id="KW-0479">Metal-binding</keyword>
<evidence type="ECO:0000256" key="4">
    <source>
        <dbReference type="ARBA" id="ARBA00006759"/>
    </source>
</evidence>
<evidence type="ECO:0000256" key="9">
    <source>
        <dbReference type="ARBA" id="ARBA00031044"/>
    </source>
</evidence>
<name>A0A3B0XKU7_9ZZZZ</name>
<dbReference type="CDD" id="cd07723">
    <property type="entry name" value="hydroxyacylglutathione_hydrolase_MBL-fold"/>
    <property type="match status" value="1"/>
</dbReference>
<evidence type="ECO:0000256" key="1">
    <source>
        <dbReference type="ARBA" id="ARBA00001623"/>
    </source>
</evidence>
<reference evidence="11" key="1">
    <citation type="submission" date="2018-06" db="EMBL/GenBank/DDBJ databases">
        <authorList>
            <person name="Zhirakovskaya E."/>
        </authorList>
    </citation>
    <scope>NUCLEOTIDE SEQUENCE</scope>
</reference>
<comment type="similarity">
    <text evidence="4">Belongs to the metallo-beta-lactamase superfamily. Glyoxalase II family.</text>
</comment>
<organism evidence="11">
    <name type="scientific">hydrothermal vent metagenome</name>
    <dbReference type="NCBI Taxonomy" id="652676"/>
    <lineage>
        <taxon>unclassified sequences</taxon>
        <taxon>metagenomes</taxon>
        <taxon>ecological metagenomes</taxon>
    </lineage>
</organism>
<evidence type="ECO:0000256" key="8">
    <source>
        <dbReference type="ARBA" id="ARBA00022833"/>
    </source>
</evidence>
<comment type="cofactor">
    <cofactor evidence="2">
        <name>Zn(2+)</name>
        <dbReference type="ChEBI" id="CHEBI:29105"/>
    </cofactor>
</comment>
<dbReference type="EMBL" id="UOFH01000218">
    <property type="protein sequence ID" value="VAW62449.1"/>
    <property type="molecule type" value="Genomic_DNA"/>
</dbReference>
<dbReference type="HAMAP" id="MF_01374">
    <property type="entry name" value="Glyoxalase_2"/>
    <property type="match status" value="1"/>
</dbReference>
<dbReference type="InterPro" id="IPR035680">
    <property type="entry name" value="Clx_II_MBL"/>
</dbReference>
<dbReference type="PIRSF" id="PIRSF005457">
    <property type="entry name" value="Glx"/>
    <property type="match status" value="1"/>
</dbReference>
<keyword evidence="7 11" id="KW-0378">Hydrolase</keyword>
<dbReference type="PANTHER" id="PTHR43705:SF1">
    <property type="entry name" value="HYDROXYACYLGLUTATHIONE HYDROLASE GLOB"/>
    <property type="match status" value="1"/>
</dbReference>
<dbReference type="GO" id="GO:0046872">
    <property type="term" value="F:metal ion binding"/>
    <property type="evidence" value="ECO:0007669"/>
    <property type="project" value="UniProtKB-KW"/>
</dbReference>
<dbReference type="InterPro" id="IPR050110">
    <property type="entry name" value="Glyoxalase_II_hydrolase"/>
</dbReference>
<keyword evidence="8" id="KW-0862">Zinc</keyword>
<dbReference type="EC" id="3.1.2.6" evidence="5"/>
<evidence type="ECO:0000259" key="10">
    <source>
        <dbReference type="SMART" id="SM00849"/>
    </source>
</evidence>
<sequence length="270" mass="30381">MLNITSIPAYSDNYIWLLQRDNSPDVVLVDPGQAPQVIEHLEKNNLTLVAIIITHQHYDHTGGVRELLKKYPNISIIGPNRLPSKVKLSIDLPITELFTQTVEDGAILKIDELDIRFEVKEIPGHTLDHLAYYGEGVVFCGDLLFGAGCGRIFSGTAQQFANSLSLLMALPEATQMYCAHEYTVDNLGFAKWVEPDNNDVVQRDEVEMAKQEKAQPTVPTQVGLELKTNPFVRLQQTQVKQAAEKFAGRALNENWEVFAALREWKDSKYD</sequence>
<evidence type="ECO:0000313" key="11">
    <source>
        <dbReference type="EMBL" id="VAW62449.1"/>
    </source>
</evidence>
<evidence type="ECO:0000256" key="6">
    <source>
        <dbReference type="ARBA" id="ARBA00022723"/>
    </source>
</evidence>
<dbReference type="Pfam" id="PF16123">
    <property type="entry name" value="HAGH_C"/>
    <property type="match status" value="1"/>
</dbReference>
<dbReference type="GO" id="GO:0019243">
    <property type="term" value="P:methylglyoxal catabolic process to D-lactate via S-lactoyl-glutathione"/>
    <property type="evidence" value="ECO:0007669"/>
    <property type="project" value="InterPro"/>
</dbReference>
<gene>
    <name evidence="11" type="ORF">MNBD_GAMMA08-134</name>
</gene>
<dbReference type="InterPro" id="IPR036866">
    <property type="entry name" value="RibonucZ/Hydroxyglut_hydro"/>
</dbReference>
<evidence type="ECO:0000256" key="7">
    <source>
        <dbReference type="ARBA" id="ARBA00022801"/>
    </source>
</evidence>
<evidence type="ECO:0000256" key="2">
    <source>
        <dbReference type="ARBA" id="ARBA00001947"/>
    </source>
</evidence>
<dbReference type="SMART" id="SM00849">
    <property type="entry name" value="Lactamase_B"/>
    <property type="match status" value="1"/>
</dbReference>
<dbReference type="InterPro" id="IPR017782">
    <property type="entry name" value="Hydroxyacylglutathione_Hdrlase"/>
</dbReference>
<evidence type="ECO:0000256" key="3">
    <source>
        <dbReference type="ARBA" id="ARBA00004963"/>
    </source>
</evidence>
<dbReference type="InterPro" id="IPR001279">
    <property type="entry name" value="Metallo-B-lactamas"/>
</dbReference>
<feature type="domain" description="Metallo-beta-lactamase" evidence="10">
    <location>
        <begin position="12"/>
        <end position="180"/>
    </location>
</feature>
<comment type="pathway">
    <text evidence="3">Secondary metabolite metabolism; methylglyoxal degradation; (R)-lactate from methylglyoxal: step 2/2.</text>
</comment>